<keyword evidence="16" id="KW-1185">Reference proteome</keyword>
<feature type="region of interest" description="Disordered" evidence="14">
    <location>
        <begin position="686"/>
        <end position="730"/>
    </location>
</feature>
<dbReference type="SUPFAM" id="SSF109604">
    <property type="entry name" value="HD-domain/PDEase-like"/>
    <property type="match status" value="1"/>
</dbReference>
<dbReference type="InterPro" id="IPR006077">
    <property type="entry name" value="Vinculin/catenin"/>
</dbReference>
<evidence type="ECO:0000256" key="5">
    <source>
        <dbReference type="ARBA" id="ARBA00011919"/>
    </source>
</evidence>
<evidence type="ECO:0000256" key="9">
    <source>
        <dbReference type="ARBA" id="ARBA00023002"/>
    </source>
</evidence>
<evidence type="ECO:0000256" key="7">
    <source>
        <dbReference type="ARBA" id="ARBA00022644"/>
    </source>
</evidence>
<evidence type="ECO:0000313" key="16">
    <source>
        <dbReference type="Proteomes" id="UP001291623"/>
    </source>
</evidence>
<keyword evidence="9" id="KW-0560">Oxidoreductase</keyword>
<feature type="binding site" evidence="12">
    <location>
        <begin position="1004"/>
        <end position="1005"/>
    </location>
    <ligand>
        <name>substrate</name>
    </ligand>
</feature>
<feature type="binding site" evidence="13">
    <location>
        <position position="1004"/>
    </location>
    <ligand>
        <name>Fe cation</name>
        <dbReference type="ChEBI" id="CHEBI:24875"/>
        <label>1</label>
    </ligand>
</feature>
<keyword evidence="11" id="KW-0009">Actin-binding</keyword>
<keyword evidence="7" id="KW-0060">Ascorbate biosynthesis</keyword>
<dbReference type="GO" id="GO:0051015">
    <property type="term" value="F:actin filament binding"/>
    <property type="evidence" value="ECO:0007669"/>
    <property type="project" value="InterPro"/>
</dbReference>
<dbReference type="GO" id="GO:0050113">
    <property type="term" value="F:inositol oxygenase activity"/>
    <property type="evidence" value="ECO:0007669"/>
    <property type="project" value="UniProtKB-EC"/>
</dbReference>
<gene>
    <name evidence="15" type="ORF">RND71_044052</name>
</gene>
<dbReference type="InterPro" id="IPR017997">
    <property type="entry name" value="Vinculin"/>
</dbReference>
<dbReference type="AlphaFoldDB" id="A0AAE1QNW1"/>
<dbReference type="Pfam" id="PF05153">
    <property type="entry name" value="MIOX"/>
    <property type="match status" value="1"/>
</dbReference>
<comment type="caution">
    <text evidence="15">The sequence shown here is derived from an EMBL/GenBank/DDBJ whole genome shotgun (WGS) entry which is preliminary data.</text>
</comment>
<evidence type="ECO:0000256" key="3">
    <source>
        <dbReference type="ARBA" id="ARBA00005286"/>
    </source>
</evidence>
<feature type="binding site" evidence="12">
    <location>
        <begin position="868"/>
        <end position="870"/>
    </location>
    <ligand>
        <name>substrate</name>
    </ligand>
</feature>
<keyword evidence="10 13" id="KW-0408">Iron</keyword>
<dbReference type="Pfam" id="PF01044">
    <property type="entry name" value="Vinculin"/>
    <property type="match status" value="2"/>
</dbReference>
<dbReference type="EMBL" id="JAVYJV010000109">
    <property type="protein sequence ID" value="KAK4336646.1"/>
    <property type="molecule type" value="Genomic_DNA"/>
</dbReference>
<evidence type="ECO:0000256" key="14">
    <source>
        <dbReference type="SAM" id="MobiDB-lite"/>
    </source>
</evidence>
<evidence type="ECO:0000256" key="11">
    <source>
        <dbReference type="ARBA" id="ARBA00023203"/>
    </source>
</evidence>
<accession>A0AAE1QNW1</accession>
<dbReference type="SUPFAM" id="SSF47220">
    <property type="entry name" value="alpha-catenin/vinculin-like"/>
    <property type="match status" value="6"/>
</dbReference>
<feature type="binding site" evidence="13">
    <location>
        <position position="1037"/>
    </location>
    <ligand>
        <name>Fe cation</name>
        <dbReference type="ChEBI" id="CHEBI:24875"/>
        <label>1</label>
    </ligand>
</feature>
<dbReference type="Gene3D" id="1.20.120.810">
    <property type="entry name" value="Vinculin, Vh2 four-helix bundle"/>
    <property type="match status" value="2"/>
</dbReference>
<protein>
    <recommendedName>
        <fullName evidence="5">inositol oxygenase</fullName>
        <ecNumber evidence="5">1.13.99.1</ecNumber>
    </recommendedName>
</protein>
<feature type="binding site" evidence="13">
    <location>
        <position position="907"/>
    </location>
    <ligand>
        <name>Fe cation</name>
        <dbReference type="ChEBI" id="CHEBI:24875"/>
        <label>1</label>
    </ligand>
</feature>
<dbReference type="GO" id="GO:0019310">
    <property type="term" value="P:inositol catabolic process"/>
    <property type="evidence" value="ECO:0007669"/>
    <property type="project" value="InterPro"/>
</dbReference>
<dbReference type="InterPro" id="IPR007828">
    <property type="entry name" value="Inositol_oxygenase"/>
</dbReference>
<name>A0AAE1QNW1_9SOLA</name>
<evidence type="ECO:0000256" key="1">
    <source>
        <dbReference type="ARBA" id="ARBA00004496"/>
    </source>
</evidence>
<comment type="pathway">
    <text evidence="2">Polyol metabolism; myo-inositol degradation into D-glucuronate; D-glucuronate from myo-inositol: step 1/1.</text>
</comment>
<evidence type="ECO:0000256" key="6">
    <source>
        <dbReference type="ARBA" id="ARBA00022490"/>
    </source>
</evidence>
<feature type="binding site" evidence="12">
    <location>
        <position position="812"/>
    </location>
    <ligand>
        <name>substrate</name>
    </ligand>
</feature>
<reference evidence="15" key="1">
    <citation type="submission" date="2023-12" db="EMBL/GenBank/DDBJ databases">
        <title>Genome assembly of Anisodus tanguticus.</title>
        <authorList>
            <person name="Wang Y.-J."/>
        </authorList>
    </citation>
    <scope>NUCLEOTIDE SEQUENCE</scope>
    <source>
        <strain evidence="15">KB-2021</strain>
        <tissue evidence="15">Leaf</tissue>
    </source>
</reference>
<comment type="subcellular location">
    <subcellularLocation>
        <location evidence="1">Cytoplasm</location>
    </subcellularLocation>
</comment>
<dbReference type="InterPro" id="IPR036723">
    <property type="entry name" value="Alpha-catenin/vinculin-like_sf"/>
</dbReference>
<dbReference type="EC" id="1.13.99.1" evidence="5"/>
<evidence type="ECO:0000256" key="4">
    <source>
        <dbReference type="ARBA" id="ARBA00008376"/>
    </source>
</evidence>
<dbReference type="GO" id="GO:0019853">
    <property type="term" value="P:L-ascorbic acid biosynthetic process"/>
    <property type="evidence" value="ECO:0007669"/>
    <property type="project" value="UniProtKB-KW"/>
</dbReference>
<dbReference type="Gene3D" id="1.20.120.230">
    <property type="entry name" value="Alpha-catenin/vinculin-like"/>
    <property type="match status" value="4"/>
</dbReference>
<comment type="similarity">
    <text evidence="3">Belongs to the myo-inositol oxygenase family.</text>
</comment>
<dbReference type="Proteomes" id="UP001291623">
    <property type="component" value="Unassembled WGS sequence"/>
</dbReference>
<evidence type="ECO:0000256" key="13">
    <source>
        <dbReference type="PIRSR" id="PIRSR607828-2"/>
    </source>
</evidence>
<sequence length="1069" mass="120990">MAVKSANIKGHLTWEWSQKDNHIRSVSRLVIIHEEAEDGNAMPDLSVPVQAVSKAVQNLVKVGRETIHNSDDLILKQDMPGSLQRVEKASKLLEEACAIFKIDPFSQPAREKLIEGARGILGGTSSLLLCFDESEVRKIIKHCKKFLEYLTVTEVIDSMNDLVQFVKDVTPCLTRVTRDVDLRQKELTHTKHRDILIKSLDSVKTLAPILICSMKIYIQLLTETKITSEAIENRNYLGSRMTDEIVEIIRVLQLTTSDDDDWAGDDLTCLRKALGAILAKMQAAHDFLENSSDLVGGMGEKSLRHILDLALKISDYCHPHQRALIRKQVGDLRALIDALCELRAQNKGTSPQAQSMARSIGIQLKQLVQTIENAIRDLERDGLQVPKQTLKGRLEQAMRFLSNPGIYDKNLGLQAIKSIIDEARRIASSCPPYAANELRRAAAEVEQLVKQLEDFINRGLGSSPQAFALAKTLGQKLIGLKNLIDKALVDRVVNDFLDIHSPLKQFTDAVLAPLGTPNRENNFADKSNKLQDFSNNAVRTARDVSSGSAPNKRVAENLMNSAANVESLCPQLVNAGRIRLNHPENKNADEHFNNLRKQYADSLQKMRNLVDEAIDTNDFIQALEDAIRKHTGLCENAIAGQDPQKMVDNTSAIARLANRVLNVAKQEADNSEDPAFIDRLNRNLNNLQNAIPPPRPRPPTNTETSIPMIPRPPPPQETDDEDERFPSPAPNQPIMMAAHGLHQEVKQWSSKDNEIIAAAKRMALLMARLSQLVRGEGGTKKDLIDCAKAIAEASKHIANLAKEQAKLCTDKRMRTEDPIQKRVRETYFKMHTNQTVDFVNEKFEKWTKFNTTKLNIMDALVKLNDIVDESDPDVDMPNIVHAFQTAEKIRQDFPDLDWFHLTGLIHDLGKLMIFYGEEQWSVVGDTFPVGCDWASSVVYREESFLKNPDSSNDKYNTKLGIYKENCGLDKVKMSWGHDEYLYRVLKNHPNCTLPEEGLYMIRFHSFYPWHTGNEYLYLTNEKDDKMLQWVKLFNKYDLYTKSHDEPDIEKLMPYYQSLIDKYIPGEISW</sequence>
<dbReference type="GO" id="GO:0005506">
    <property type="term" value="F:iron ion binding"/>
    <property type="evidence" value="ECO:0007669"/>
    <property type="project" value="InterPro"/>
</dbReference>
<evidence type="ECO:0000256" key="2">
    <source>
        <dbReference type="ARBA" id="ARBA00005167"/>
    </source>
</evidence>
<feature type="binding site" evidence="13">
    <location>
        <position position="977"/>
    </location>
    <ligand>
        <name>Fe cation</name>
        <dbReference type="ChEBI" id="CHEBI:24875"/>
        <label>1</label>
    </ligand>
</feature>
<feature type="binding site" evidence="13">
    <location>
        <position position="906"/>
    </location>
    <ligand>
        <name>Fe cation</name>
        <dbReference type="ChEBI" id="CHEBI:24875"/>
        <label>1</label>
    </ligand>
</feature>
<organism evidence="15 16">
    <name type="scientific">Anisodus tanguticus</name>
    <dbReference type="NCBI Taxonomy" id="243964"/>
    <lineage>
        <taxon>Eukaryota</taxon>
        <taxon>Viridiplantae</taxon>
        <taxon>Streptophyta</taxon>
        <taxon>Embryophyta</taxon>
        <taxon>Tracheophyta</taxon>
        <taxon>Spermatophyta</taxon>
        <taxon>Magnoliopsida</taxon>
        <taxon>eudicotyledons</taxon>
        <taxon>Gunneridae</taxon>
        <taxon>Pentapetalae</taxon>
        <taxon>asterids</taxon>
        <taxon>lamiids</taxon>
        <taxon>Solanales</taxon>
        <taxon>Solanaceae</taxon>
        <taxon>Solanoideae</taxon>
        <taxon>Hyoscyameae</taxon>
        <taxon>Anisodus</taxon>
    </lineage>
</organism>
<dbReference type="PRINTS" id="PR00806">
    <property type="entry name" value="VINCULIN"/>
</dbReference>
<dbReference type="PANTHER" id="PTHR46180">
    <property type="entry name" value="VINCULIN"/>
    <property type="match status" value="1"/>
</dbReference>
<dbReference type="GO" id="GO:0007155">
    <property type="term" value="P:cell adhesion"/>
    <property type="evidence" value="ECO:0007669"/>
    <property type="project" value="InterPro"/>
</dbReference>
<comment type="cofactor">
    <cofactor evidence="13">
        <name>Fe cation</name>
        <dbReference type="ChEBI" id="CHEBI:24875"/>
    </cofactor>
    <text evidence="13">Binds 2 iron ions per subunit.</text>
</comment>
<comment type="similarity">
    <text evidence="4">Belongs to the vinculin/alpha-catenin family.</text>
</comment>
<evidence type="ECO:0000256" key="12">
    <source>
        <dbReference type="PIRSR" id="PIRSR607828-1"/>
    </source>
</evidence>
<evidence type="ECO:0000256" key="8">
    <source>
        <dbReference type="ARBA" id="ARBA00022723"/>
    </source>
</evidence>
<feature type="binding site" evidence="13">
    <location>
        <position position="881"/>
    </location>
    <ligand>
        <name>Fe cation</name>
        <dbReference type="ChEBI" id="CHEBI:24875"/>
        <label>1</label>
    </ligand>
</feature>
<keyword evidence="8 13" id="KW-0479">Metal-binding</keyword>
<feature type="binding site" evidence="12">
    <location>
        <begin position="924"/>
        <end position="925"/>
    </location>
    <ligand>
        <name>substrate</name>
    </ligand>
</feature>
<feature type="binding site" evidence="12">
    <location>
        <position position="910"/>
    </location>
    <ligand>
        <name>substrate</name>
    </ligand>
</feature>
<dbReference type="GO" id="GO:0005737">
    <property type="term" value="C:cytoplasm"/>
    <property type="evidence" value="ECO:0007669"/>
    <property type="project" value="UniProtKB-SubCell"/>
</dbReference>
<keyword evidence="6" id="KW-0963">Cytoplasm</keyword>
<proteinExistence type="inferred from homology"/>
<evidence type="ECO:0000256" key="10">
    <source>
        <dbReference type="ARBA" id="ARBA00023004"/>
    </source>
</evidence>
<evidence type="ECO:0000313" key="15">
    <source>
        <dbReference type="EMBL" id="KAK4336646.1"/>
    </source>
</evidence>